<protein>
    <recommendedName>
        <fullName evidence="6">CCHC-type domain-containing protein</fullName>
    </recommendedName>
</protein>
<dbReference type="Gene3D" id="4.10.60.10">
    <property type="entry name" value="Zinc finger, CCHC-type"/>
    <property type="match status" value="1"/>
</dbReference>
<dbReference type="Gene3D" id="1.10.150.180">
    <property type="entry name" value="Gamma-retroviral matrix domain"/>
    <property type="match status" value="1"/>
</dbReference>
<feature type="domain" description="CCHC-type" evidence="6">
    <location>
        <begin position="466"/>
        <end position="482"/>
    </location>
</feature>
<evidence type="ECO:0000256" key="2">
    <source>
        <dbReference type="ARBA" id="ARBA00022511"/>
    </source>
</evidence>
<evidence type="ECO:0000256" key="1">
    <source>
        <dbReference type="ARBA" id="ARBA00004165"/>
    </source>
</evidence>
<reference evidence="7" key="1">
    <citation type="submission" date="2025-08" db="UniProtKB">
        <authorList>
            <consortium name="Ensembl"/>
        </authorList>
    </citation>
    <scope>IDENTIFICATION</scope>
</reference>
<feature type="compositionally biased region" description="Basic and acidic residues" evidence="5">
    <location>
        <begin position="435"/>
        <end position="456"/>
    </location>
</feature>
<dbReference type="GO" id="GO:0003676">
    <property type="term" value="F:nucleic acid binding"/>
    <property type="evidence" value="ECO:0007669"/>
    <property type="project" value="InterPro"/>
</dbReference>
<keyword evidence="3" id="KW-1043">Host membrane</keyword>
<name>A0A8C8VK89_9SAUR</name>
<dbReference type="InterPro" id="IPR036946">
    <property type="entry name" value="G_retro_matrix_sf"/>
</dbReference>
<feature type="compositionally biased region" description="Polar residues" evidence="5">
    <location>
        <begin position="161"/>
        <end position="175"/>
    </location>
</feature>
<dbReference type="InterPro" id="IPR000840">
    <property type="entry name" value="G_retro_matrix"/>
</dbReference>
<keyword evidence="8" id="KW-1185">Reference proteome</keyword>
<dbReference type="GO" id="GO:0008270">
    <property type="term" value="F:zinc ion binding"/>
    <property type="evidence" value="ECO:0007669"/>
    <property type="project" value="InterPro"/>
</dbReference>
<feature type="region of interest" description="Disordered" evidence="5">
    <location>
        <begin position="488"/>
        <end position="511"/>
    </location>
</feature>
<dbReference type="Proteomes" id="UP000694393">
    <property type="component" value="Unplaced"/>
</dbReference>
<dbReference type="Ensembl" id="ENSPCET00000014747.1">
    <property type="protein sequence ID" value="ENSPCEP00000014226.1"/>
    <property type="gene ID" value="ENSPCEG00000011281.1"/>
</dbReference>
<organism evidence="7 8">
    <name type="scientific">Pelusios castaneus</name>
    <name type="common">West African mud turtle</name>
    <dbReference type="NCBI Taxonomy" id="367368"/>
    <lineage>
        <taxon>Eukaryota</taxon>
        <taxon>Metazoa</taxon>
        <taxon>Chordata</taxon>
        <taxon>Craniata</taxon>
        <taxon>Vertebrata</taxon>
        <taxon>Euteleostomi</taxon>
        <taxon>Archelosauria</taxon>
        <taxon>Testudinata</taxon>
        <taxon>Testudines</taxon>
        <taxon>Pleurodira</taxon>
        <taxon>Pelomedusidae</taxon>
        <taxon>Pelusios</taxon>
    </lineage>
</organism>
<dbReference type="Gene3D" id="1.10.375.10">
    <property type="entry name" value="Human Immunodeficiency Virus Type 1 Capsid Protein"/>
    <property type="match status" value="1"/>
</dbReference>
<dbReference type="InterPro" id="IPR010999">
    <property type="entry name" value="Retrovr_matrix"/>
</dbReference>
<reference evidence="7" key="2">
    <citation type="submission" date="2025-09" db="UniProtKB">
        <authorList>
            <consortium name="Ensembl"/>
        </authorList>
    </citation>
    <scope>IDENTIFICATION</scope>
</reference>
<dbReference type="InterPro" id="IPR003036">
    <property type="entry name" value="Gag_P30"/>
</dbReference>
<dbReference type="InterPro" id="IPR050462">
    <property type="entry name" value="Retroviral_Gag-Pol_poly"/>
</dbReference>
<feature type="region of interest" description="Disordered" evidence="5">
    <location>
        <begin position="433"/>
        <end position="461"/>
    </location>
</feature>
<dbReference type="SUPFAM" id="SSF47943">
    <property type="entry name" value="Retrovirus capsid protein, N-terminal core domain"/>
    <property type="match status" value="1"/>
</dbReference>
<dbReference type="SUPFAM" id="SSF57756">
    <property type="entry name" value="Retrovirus zinc finger-like domains"/>
    <property type="match status" value="1"/>
</dbReference>
<evidence type="ECO:0000256" key="3">
    <source>
        <dbReference type="ARBA" id="ARBA00022870"/>
    </source>
</evidence>
<dbReference type="SUPFAM" id="SSF47836">
    <property type="entry name" value="Retroviral matrix proteins"/>
    <property type="match status" value="1"/>
</dbReference>
<evidence type="ECO:0000256" key="4">
    <source>
        <dbReference type="ARBA" id="ARBA00023136"/>
    </source>
</evidence>
<dbReference type="GO" id="GO:0019068">
    <property type="term" value="P:virion assembly"/>
    <property type="evidence" value="ECO:0007669"/>
    <property type="project" value="InterPro"/>
</dbReference>
<feature type="region of interest" description="Disordered" evidence="5">
    <location>
        <begin position="112"/>
        <end position="133"/>
    </location>
</feature>
<keyword evidence="2" id="KW-1032">Host cell membrane</keyword>
<evidence type="ECO:0000259" key="6">
    <source>
        <dbReference type="SMART" id="SM00343"/>
    </source>
</evidence>
<proteinExistence type="predicted"/>
<dbReference type="PANTHER" id="PTHR33166">
    <property type="entry name" value="GAG_P30 DOMAIN-CONTAINING PROTEIN"/>
    <property type="match status" value="1"/>
</dbReference>
<dbReference type="InterPro" id="IPR036875">
    <property type="entry name" value="Znf_CCHC_sf"/>
</dbReference>
<feature type="compositionally biased region" description="Pro residues" evidence="5">
    <location>
        <begin position="118"/>
        <end position="133"/>
    </location>
</feature>
<keyword evidence="4" id="KW-0472">Membrane</keyword>
<sequence>MGQRWTPLGCMLDNWKAFRRQADYGVALCKEDLIKFCTIEWPTFGVAWPDGGTLKLDIIQAVHSVVTQDEHWDQYPYIDIWQDLVANSPPWLQTCRRKTIPMLMARVSLKRPSTPVKKPCPPPVIPQAPEYVLPPPPRYPDLRHLDEGTERAASPPPTIIKKTSPSEPSLQTRPGSSIHGGVYQYTRSQLHAETSDDTHHEMPLRETIGQDGAPTMVYVPFTTSDLYNWKQQNPPFSEDPAPLAAIFEMLITAHNPTWGDMQVALNVLLMAKERRMVLAKAREWATQAYPHTPVSSVLPEQDPEWSHKEEGHQRYATAIVQGMKRCIRKTPNWAKLYNIRQEKTENPAAFYERLCETCRRYTDLDPEDQNGKRVLIPLFISQSYDDIRRKLQKVEGASGKNIGELLEIALKVYDRRDEEDRKKGARALAMALRTGNKESEKRKGLREYGDTGDRGKTRGPRLGRNKCALCKQEGHWKNECPNRDMIRQRHRSEAVPPPILYTTGGLNGSPQ</sequence>
<dbReference type="AlphaFoldDB" id="A0A8C8VK89"/>
<evidence type="ECO:0000313" key="7">
    <source>
        <dbReference type="Ensembl" id="ENSPCEP00000014226.1"/>
    </source>
</evidence>
<dbReference type="InterPro" id="IPR001878">
    <property type="entry name" value="Znf_CCHC"/>
</dbReference>
<dbReference type="SMART" id="SM00343">
    <property type="entry name" value="ZnF_C2HC"/>
    <property type="match status" value="1"/>
</dbReference>
<dbReference type="Pfam" id="PF01140">
    <property type="entry name" value="Gag_MA"/>
    <property type="match status" value="1"/>
</dbReference>
<accession>A0A8C8VK89</accession>
<evidence type="ECO:0000313" key="8">
    <source>
        <dbReference type="Proteomes" id="UP000694393"/>
    </source>
</evidence>
<dbReference type="InterPro" id="IPR008919">
    <property type="entry name" value="Retrov_capsid_N"/>
</dbReference>
<evidence type="ECO:0000256" key="5">
    <source>
        <dbReference type="SAM" id="MobiDB-lite"/>
    </source>
</evidence>
<comment type="subcellular location">
    <subcellularLocation>
        <location evidence="1">Host cell membrane</location>
    </subcellularLocation>
</comment>
<feature type="region of interest" description="Disordered" evidence="5">
    <location>
        <begin position="148"/>
        <end position="180"/>
    </location>
</feature>
<dbReference type="Pfam" id="PF02093">
    <property type="entry name" value="Gag_p30"/>
    <property type="match status" value="1"/>
</dbReference>